<gene>
    <name evidence="1" type="ORF">MHI_LOCUS375284</name>
</gene>
<protein>
    <submittedName>
        <fullName evidence="1">Uncharacterized protein</fullName>
    </submittedName>
</protein>
<reference evidence="1" key="1">
    <citation type="submission" date="2020-07" db="EMBL/GenBank/DDBJ databases">
        <authorList>
            <person name="Nazaruddin N."/>
        </authorList>
    </citation>
    <scope>NUCLEOTIDE SEQUENCE</scope>
</reference>
<comment type="caution">
    <text evidence="1">The sequence shown here is derived from an EMBL/GenBank/DDBJ whole genome shotgun (WGS) entry which is preliminary data.</text>
</comment>
<name>A0A6V7H1V8_9HYME</name>
<keyword evidence="2" id="KW-1185">Reference proteome</keyword>
<dbReference type="Proteomes" id="UP000752696">
    <property type="component" value="Unassembled WGS sequence"/>
</dbReference>
<evidence type="ECO:0000313" key="2">
    <source>
        <dbReference type="Proteomes" id="UP000752696"/>
    </source>
</evidence>
<evidence type="ECO:0000313" key="1">
    <source>
        <dbReference type="EMBL" id="CAD1473397.1"/>
    </source>
</evidence>
<dbReference type="EMBL" id="CAJDYZ010006440">
    <property type="protein sequence ID" value="CAD1473397.1"/>
    <property type="molecule type" value="Genomic_DNA"/>
</dbReference>
<feature type="non-terminal residue" evidence="1">
    <location>
        <position position="1"/>
    </location>
</feature>
<proteinExistence type="predicted"/>
<sequence>KYETFQNILEHVEELDISYIVKLFRFLYYVLHTHGISLQDPFYQSKVYVEENVPNVLPGAELGIHFAMVCHVSDNSYIKRIKEHSLPLYPLTYFHMRGKHARNWSCLSTPPIPRLYSTTQLDFKTLSSPPPLFLLIFPVSTISALECLVLTTQTSFLSSQRKDRIPLQDN</sequence>
<accession>A0A6V7H1V8</accession>
<organism evidence="1 2">
    <name type="scientific">Heterotrigona itama</name>
    <dbReference type="NCBI Taxonomy" id="395501"/>
    <lineage>
        <taxon>Eukaryota</taxon>
        <taxon>Metazoa</taxon>
        <taxon>Ecdysozoa</taxon>
        <taxon>Arthropoda</taxon>
        <taxon>Hexapoda</taxon>
        <taxon>Insecta</taxon>
        <taxon>Pterygota</taxon>
        <taxon>Neoptera</taxon>
        <taxon>Endopterygota</taxon>
        <taxon>Hymenoptera</taxon>
        <taxon>Apocrita</taxon>
        <taxon>Aculeata</taxon>
        <taxon>Apoidea</taxon>
        <taxon>Anthophila</taxon>
        <taxon>Apidae</taxon>
        <taxon>Heterotrigona</taxon>
    </lineage>
</organism>
<feature type="non-terminal residue" evidence="1">
    <location>
        <position position="170"/>
    </location>
</feature>
<dbReference type="AlphaFoldDB" id="A0A6V7H1V8"/>